<dbReference type="EMBL" id="AP022588">
    <property type="protein sequence ID" value="BBY31681.1"/>
    <property type="molecule type" value="Genomic_DNA"/>
</dbReference>
<keyword evidence="3" id="KW-1185">Reference proteome</keyword>
<dbReference type="InterPro" id="IPR036594">
    <property type="entry name" value="Meth_synthase_dom"/>
</dbReference>
<evidence type="ECO:0000259" key="1">
    <source>
        <dbReference type="PROSITE" id="PS51332"/>
    </source>
</evidence>
<dbReference type="InterPro" id="IPR003759">
    <property type="entry name" value="Cbl-bd_cap"/>
</dbReference>
<dbReference type="Proteomes" id="UP000467193">
    <property type="component" value="Chromosome"/>
</dbReference>
<dbReference type="InterPro" id="IPR006158">
    <property type="entry name" value="Cobalamin-bd"/>
</dbReference>
<dbReference type="Gene3D" id="1.10.1240.10">
    <property type="entry name" value="Methionine synthase domain"/>
    <property type="match status" value="1"/>
</dbReference>
<proteinExistence type="predicted"/>
<name>A0A7I7QZB2_9MYCO</name>
<feature type="domain" description="B12-binding" evidence="1">
    <location>
        <begin position="98"/>
        <end position="227"/>
    </location>
</feature>
<dbReference type="RefSeq" id="WP_163801128.1">
    <property type="nucleotide sequence ID" value="NZ_AP022588.1"/>
</dbReference>
<reference evidence="2 3" key="1">
    <citation type="journal article" date="2019" name="Emerg. Microbes Infect.">
        <title>Comprehensive subspecies identification of 175 nontuberculous mycobacteria species based on 7547 genomic profiles.</title>
        <authorList>
            <person name="Matsumoto Y."/>
            <person name="Kinjo T."/>
            <person name="Motooka D."/>
            <person name="Nabeya D."/>
            <person name="Jung N."/>
            <person name="Uechi K."/>
            <person name="Horii T."/>
            <person name="Iida T."/>
            <person name="Fujita J."/>
            <person name="Nakamura S."/>
        </authorList>
    </citation>
    <scope>NUCLEOTIDE SEQUENCE [LARGE SCALE GENOMIC DNA]</scope>
    <source>
        <strain evidence="2 3">JCM 17899</strain>
    </source>
</reference>
<dbReference type="SUPFAM" id="SSF52242">
    <property type="entry name" value="Cobalamin (vitamin B12)-binding domain"/>
    <property type="match status" value="1"/>
</dbReference>
<dbReference type="PROSITE" id="PS51332">
    <property type="entry name" value="B12_BINDING"/>
    <property type="match status" value="1"/>
</dbReference>
<gene>
    <name evidence="2" type="ORF">MSEDJ_57770</name>
</gene>
<dbReference type="KEGG" id="msei:MSEDJ_57770"/>
<dbReference type="GO" id="GO:0031419">
    <property type="term" value="F:cobalamin binding"/>
    <property type="evidence" value="ECO:0007669"/>
    <property type="project" value="InterPro"/>
</dbReference>
<dbReference type="Pfam" id="PF02607">
    <property type="entry name" value="B12-binding_2"/>
    <property type="match status" value="1"/>
</dbReference>
<dbReference type="Gene3D" id="3.40.50.280">
    <property type="entry name" value="Cobalamin-binding domain"/>
    <property type="match status" value="1"/>
</dbReference>
<organism evidence="2 3">
    <name type="scientific">Mycolicibacterium sediminis</name>
    <dbReference type="NCBI Taxonomy" id="1286180"/>
    <lineage>
        <taxon>Bacteria</taxon>
        <taxon>Bacillati</taxon>
        <taxon>Actinomycetota</taxon>
        <taxon>Actinomycetes</taxon>
        <taxon>Mycobacteriales</taxon>
        <taxon>Mycobacteriaceae</taxon>
        <taxon>Mycolicibacterium</taxon>
    </lineage>
</organism>
<dbReference type="GO" id="GO:0046872">
    <property type="term" value="F:metal ion binding"/>
    <property type="evidence" value="ECO:0007669"/>
    <property type="project" value="InterPro"/>
</dbReference>
<dbReference type="Pfam" id="PF02310">
    <property type="entry name" value="B12-binding"/>
    <property type="match status" value="1"/>
</dbReference>
<dbReference type="InterPro" id="IPR036724">
    <property type="entry name" value="Cobalamin-bd_sf"/>
</dbReference>
<dbReference type="AlphaFoldDB" id="A0A7I7QZB2"/>
<accession>A0A7I7QZB2</accession>
<evidence type="ECO:0000313" key="3">
    <source>
        <dbReference type="Proteomes" id="UP000467193"/>
    </source>
</evidence>
<protein>
    <submittedName>
        <fullName evidence="2">Cobalamin-binding protein</fullName>
    </submittedName>
</protein>
<evidence type="ECO:0000313" key="2">
    <source>
        <dbReference type="EMBL" id="BBY31681.1"/>
    </source>
</evidence>
<sequence length="346" mass="36223">MPQDVTPSVDADVPPQAYDDAIARSDGAGVVDAINRMLTGGAEPVTVLTDVIAAAQREVGERWQRGEWTVAQEHAATALAIGATKAVSRWVKRTPTTRGRVVVACAEREWHALPAMIIECSLRADGWDTTLLGASSTPLRLNKLLQDLGPEGVAVSCSVLGALPTSRRFIEASTSAGVPILVGGPAFGPDDLRARALGATAWAKDAHGAVRAMRDLPAVVEPAAPLPEEAVSEQAALDLDHRRIIGQLSTAWSVAVDVDTAGSTVQLEPDEVNDVLNQTLHAVSAALLTGDPRPVPETAAWIDDLLRDRGAGQGHVAELGGLLATALRDYPLASGIVAEGFVPVRI</sequence>